<accession>M0MQZ6</accession>
<dbReference type="EMBL" id="AOMA01000005">
    <property type="protein sequence ID" value="EMA46895.1"/>
    <property type="molecule type" value="Genomic_DNA"/>
</dbReference>
<comment type="caution">
    <text evidence="1">The sequence shown here is derived from an EMBL/GenBank/DDBJ whole genome shotgun (WGS) entry which is preliminary data.</text>
</comment>
<proteinExistence type="predicted"/>
<dbReference type="RefSeq" id="WP_006671129.1">
    <property type="nucleotide sequence ID" value="NZ_AOMA01000005.1"/>
</dbReference>
<name>M0MQZ6_9EURY</name>
<dbReference type="AlphaFoldDB" id="M0MQZ6"/>
<organism evidence="1 2">
    <name type="scientific">Halobiforma nitratireducens JCM 10879</name>
    <dbReference type="NCBI Taxonomy" id="1227454"/>
    <lineage>
        <taxon>Archaea</taxon>
        <taxon>Methanobacteriati</taxon>
        <taxon>Methanobacteriota</taxon>
        <taxon>Stenosarchaea group</taxon>
        <taxon>Halobacteria</taxon>
        <taxon>Halobacteriales</taxon>
        <taxon>Natrialbaceae</taxon>
        <taxon>Halobiforma</taxon>
    </lineage>
</organism>
<sequence>MSRIIKVLLALAVIVVLWKVFFSGSSTDVDVEEIEYEPTE</sequence>
<gene>
    <name evidence="1" type="ORF">C446_00779</name>
</gene>
<reference evidence="1 2" key="1">
    <citation type="journal article" date="2014" name="PLoS Genet.">
        <title>Phylogenetically driven sequencing of extremely halophilic archaea reveals strategies for static and dynamic osmo-response.</title>
        <authorList>
            <person name="Becker E.A."/>
            <person name="Seitzer P.M."/>
            <person name="Tritt A."/>
            <person name="Larsen D."/>
            <person name="Krusor M."/>
            <person name="Yao A.I."/>
            <person name="Wu D."/>
            <person name="Madern D."/>
            <person name="Eisen J.A."/>
            <person name="Darling A.E."/>
            <person name="Facciotti M.T."/>
        </authorList>
    </citation>
    <scope>NUCLEOTIDE SEQUENCE [LARGE SCALE GENOMIC DNA]</scope>
    <source>
        <strain evidence="1 2">JCM 10879</strain>
    </source>
</reference>
<keyword evidence="2" id="KW-1185">Reference proteome</keyword>
<evidence type="ECO:0000313" key="2">
    <source>
        <dbReference type="Proteomes" id="UP000011607"/>
    </source>
</evidence>
<protein>
    <submittedName>
        <fullName evidence="1">Uncharacterized protein</fullName>
    </submittedName>
</protein>
<evidence type="ECO:0000313" key="1">
    <source>
        <dbReference type="EMBL" id="EMA46895.1"/>
    </source>
</evidence>
<dbReference type="Proteomes" id="UP000011607">
    <property type="component" value="Unassembled WGS sequence"/>
</dbReference>